<evidence type="ECO:0000256" key="2">
    <source>
        <dbReference type="ARBA" id="ARBA00009085"/>
    </source>
</evidence>
<keyword evidence="6 9" id="KW-0378">Hydrolase</keyword>
<sequence>MKTICPSQCTPPRTPGSNKICTPRCPLQAHKPGHFLVVILQSAKPNPNHLKSKWFEGAASGGDDRGVVAARWSWRYGDDECLAAIKEQRWRLGGVSEVRLGWSAGDGGGLPELVVVKSGKIPATMVISSKRPFSGNIGFTYLMEDLLYLNGLHQPVFCSEKPEQHNEEEWKLLHRQVCAYIRQCVNDTVLNHVSEEVNARTLWNKLEQLYARKTCNNKLRLIKQLKGLRYCDGTAMSDHLIVFQEIMNNLLEVGIKFKEEVQVLMFLGSLPDSWETFGTSLVNSALDGVISIELVRNSVLDEEMKRKLKDNDRKNDDEINEDCVVTDMEVPYDPLTEVQGAKSLKVASGDATKAETSDILYHEVVDIPLPELQHLKTLEVAFHHATKDEVVIHTIRLPKQSTVGDVINYLKSKVELSHEDAELRLLEMFYNKIYQIFPLNQEIENINDKYRTFRAEEIPEEQKELGPQHRLIHVYHFTKELYEGEWQVDNFGDPFIFVIRDDETLAEIRLRIQKKLQVPDEEFSKWKFAFVSLGNPRYLQDSDVVFTRFENSDVYDAWEEYLGLEHLDNALKWYTNDDDGCFQSPKKEFTADFSVEFVAQRVSVILFVEIYHVQLFVDRRLYLCNVIVTLLYNFVANEEVMPARCGNV</sequence>
<dbReference type="InterPro" id="IPR029346">
    <property type="entry name" value="USP_C"/>
</dbReference>
<dbReference type="Pfam" id="PF14533">
    <property type="entry name" value="USP7_C2"/>
    <property type="match status" value="1"/>
</dbReference>
<dbReference type="EMBL" id="BQNB010009114">
    <property type="protein sequence ID" value="GJS58936.1"/>
    <property type="molecule type" value="Genomic_DNA"/>
</dbReference>
<protein>
    <recommendedName>
        <fullName evidence="3">ubiquitinyl hydrolase 1</fullName>
        <ecNumber evidence="3">3.4.19.12</ecNumber>
    </recommendedName>
</protein>
<keyword evidence="4" id="KW-0645">Protease</keyword>
<keyword evidence="5" id="KW-0833">Ubl conjugation pathway</keyword>
<evidence type="ECO:0000259" key="8">
    <source>
        <dbReference type="Pfam" id="PF14533"/>
    </source>
</evidence>
<dbReference type="EC" id="3.4.19.12" evidence="3"/>
<comment type="catalytic activity">
    <reaction evidence="1">
        <text>Thiol-dependent hydrolysis of ester, thioester, amide, peptide and isopeptide bonds formed by the C-terminal Gly of ubiquitin (a 76-residue protein attached to proteins as an intracellular targeting signal).</text>
        <dbReference type="EC" id="3.4.19.12"/>
    </reaction>
</comment>
<keyword evidence="7" id="KW-0788">Thiol protease</keyword>
<evidence type="ECO:0000313" key="9">
    <source>
        <dbReference type="EMBL" id="GJS58936.1"/>
    </source>
</evidence>
<organism evidence="9 10">
    <name type="scientific">Tanacetum coccineum</name>
    <dbReference type="NCBI Taxonomy" id="301880"/>
    <lineage>
        <taxon>Eukaryota</taxon>
        <taxon>Viridiplantae</taxon>
        <taxon>Streptophyta</taxon>
        <taxon>Embryophyta</taxon>
        <taxon>Tracheophyta</taxon>
        <taxon>Spermatophyta</taxon>
        <taxon>Magnoliopsida</taxon>
        <taxon>eudicotyledons</taxon>
        <taxon>Gunneridae</taxon>
        <taxon>Pentapetalae</taxon>
        <taxon>asterids</taxon>
        <taxon>campanulids</taxon>
        <taxon>Asterales</taxon>
        <taxon>Asteraceae</taxon>
        <taxon>Asteroideae</taxon>
        <taxon>Anthemideae</taxon>
        <taxon>Anthemidinae</taxon>
        <taxon>Tanacetum</taxon>
    </lineage>
</organism>
<evidence type="ECO:0000256" key="6">
    <source>
        <dbReference type="ARBA" id="ARBA00022801"/>
    </source>
</evidence>
<dbReference type="Proteomes" id="UP001151760">
    <property type="component" value="Unassembled WGS sequence"/>
</dbReference>
<dbReference type="Pfam" id="PF14223">
    <property type="entry name" value="Retrotran_gag_2"/>
    <property type="match status" value="1"/>
</dbReference>
<name>A0ABQ4X241_9ASTR</name>
<evidence type="ECO:0000256" key="7">
    <source>
        <dbReference type="ARBA" id="ARBA00022807"/>
    </source>
</evidence>
<feature type="domain" description="Ubiquitin carboxyl-terminal hydrolase C-terminal" evidence="8">
    <location>
        <begin position="360"/>
        <end position="569"/>
    </location>
</feature>
<proteinExistence type="inferred from homology"/>
<comment type="similarity">
    <text evidence="2">Belongs to the peptidase C19 family.</text>
</comment>
<evidence type="ECO:0000256" key="1">
    <source>
        <dbReference type="ARBA" id="ARBA00000707"/>
    </source>
</evidence>
<evidence type="ECO:0000256" key="5">
    <source>
        <dbReference type="ARBA" id="ARBA00022786"/>
    </source>
</evidence>
<dbReference type="GO" id="GO:0016787">
    <property type="term" value="F:hydrolase activity"/>
    <property type="evidence" value="ECO:0007669"/>
    <property type="project" value="UniProtKB-KW"/>
</dbReference>
<accession>A0ABQ4X241</accession>
<evidence type="ECO:0000313" key="10">
    <source>
        <dbReference type="Proteomes" id="UP001151760"/>
    </source>
</evidence>
<evidence type="ECO:0000256" key="4">
    <source>
        <dbReference type="ARBA" id="ARBA00022670"/>
    </source>
</evidence>
<reference evidence="9" key="2">
    <citation type="submission" date="2022-01" db="EMBL/GenBank/DDBJ databases">
        <authorList>
            <person name="Yamashiro T."/>
            <person name="Shiraishi A."/>
            <person name="Satake H."/>
            <person name="Nakayama K."/>
        </authorList>
    </citation>
    <scope>NUCLEOTIDE SEQUENCE</scope>
</reference>
<comment type="caution">
    <text evidence="9">The sequence shown here is derived from an EMBL/GenBank/DDBJ whole genome shotgun (WGS) entry which is preliminary data.</text>
</comment>
<evidence type="ECO:0000256" key="3">
    <source>
        <dbReference type="ARBA" id="ARBA00012759"/>
    </source>
</evidence>
<gene>
    <name evidence="9" type="ORF">Tco_0653720</name>
</gene>
<reference evidence="9" key="1">
    <citation type="journal article" date="2022" name="Int. J. Mol. Sci.">
        <title>Draft Genome of Tanacetum Coccineum: Genomic Comparison of Closely Related Tanacetum-Family Plants.</title>
        <authorList>
            <person name="Yamashiro T."/>
            <person name="Shiraishi A."/>
            <person name="Nakayama K."/>
            <person name="Satake H."/>
        </authorList>
    </citation>
    <scope>NUCLEOTIDE SEQUENCE</scope>
</reference>
<keyword evidence="10" id="KW-1185">Reference proteome</keyword>